<feature type="transmembrane region" description="Helical" evidence="1">
    <location>
        <begin position="43"/>
        <end position="62"/>
    </location>
</feature>
<accession>A0A1H5F176</accession>
<sequence length="231" mass="25254">MGKDWFIWFGCVLLFGAGAIWGGVKAPADFFVIKNVHDLSETIGGFATVAALLAAVSGINSWKRQIRAAEDHDLARRLAVSLSKYKASVISSWSYVRVVVSEVKASDAGVVIENSEGYRNLVRVARDSILLARAEIESIALECVAVWGESYEIKFQKILMFEDACTKCIDRYLFWNSGGLSEVDSKLFSRGIIAGGVRVNGFYAGDYDGVVGYVKEITCDIEAALSEKLLS</sequence>
<keyword evidence="1" id="KW-0812">Transmembrane</keyword>
<evidence type="ECO:0000313" key="2">
    <source>
        <dbReference type="EMBL" id="SED97119.1"/>
    </source>
</evidence>
<feature type="transmembrane region" description="Helical" evidence="1">
    <location>
        <begin position="5"/>
        <end position="23"/>
    </location>
</feature>
<evidence type="ECO:0000256" key="1">
    <source>
        <dbReference type="SAM" id="Phobius"/>
    </source>
</evidence>
<dbReference type="AlphaFoldDB" id="A0A1H5F176"/>
<dbReference type="EMBL" id="FNSC01000001">
    <property type="protein sequence ID" value="SED97119.1"/>
    <property type="molecule type" value="Genomic_DNA"/>
</dbReference>
<reference evidence="3" key="1">
    <citation type="submission" date="2016-10" db="EMBL/GenBank/DDBJ databases">
        <authorList>
            <person name="Varghese N."/>
            <person name="Submissions S."/>
        </authorList>
    </citation>
    <scope>NUCLEOTIDE SEQUENCE [LARGE SCALE GENOMIC DNA]</scope>
    <source>
        <strain evidence="3">DSM 12111</strain>
    </source>
</reference>
<dbReference type="OrthoDB" id="7028441at2"/>
<keyword evidence="1" id="KW-1133">Transmembrane helix</keyword>
<keyword evidence="3" id="KW-1185">Reference proteome</keyword>
<name>A0A1H5F176_PSEAG</name>
<evidence type="ECO:0000313" key="3">
    <source>
        <dbReference type="Proteomes" id="UP000242849"/>
    </source>
</evidence>
<gene>
    <name evidence="2" type="ORF">SAMN05421553_3754</name>
</gene>
<keyword evidence="1" id="KW-0472">Membrane</keyword>
<dbReference type="Proteomes" id="UP000242849">
    <property type="component" value="Unassembled WGS sequence"/>
</dbReference>
<protein>
    <submittedName>
        <fullName evidence="2">Uncharacterized protein</fullName>
    </submittedName>
</protein>
<dbReference type="RefSeq" id="WP_139272698.1">
    <property type="nucleotide sequence ID" value="NZ_FNSC01000001.1"/>
</dbReference>
<organism evidence="2 3">
    <name type="scientific">Pseudomonas anguilliseptica</name>
    <dbReference type="NCBI Taxonomy" id="53406"/>
    <lineage>
        <taxon>Bacteria</taxon>
        <taxon>Pseudomonadati</taxon>
        <taxon>Pseudomonadota</taxon>
        <taxon>Gammaproteobacteria</taxon>
        <taxon>Pseudomonadales</taxon>
        <taxon>Pseudomonadaceae</taxon>
        <taxon>Pseudomonas</taxon>
    </lineage>
</organism>
<proteinExistence type="predicted"/>